<name>A0A7J5DXS8_NOCSI</name>
<evidence type="ECO:0000313" key="4">
    <source>
        <dbReference type="Proteomes" id="UP000449906"/>
    </source>
</evidence>
<proteinExistence type="inferred from homology"/>
<comment type="caution">
    <text evidence="3">The sequence shown here is derived from an EMBL/GenBank/DDBJ whole genome shotgun (WGS) entry which is preliminary data.</text>
</comment>
<dbReference type="InterPro" id="IPR014729">
    <property type="entry name" value="Rossmann-like_a/b/a_fold"/>
</dbReference>
<dbReference type="PANTHER" id="PTHR46268">
    <property type="entry name" value="STRESS RESPONSE PROTEIN NHAX"/>
    <property type="match status" value="1"/>
</dbReference>
<dbReference type="Proteomes" id="UP000449906">
    <property type="component" value="Unassembled WGS sequence"/>
</dbReference>
<dbReference type="Gene3D" id="3.40.50.620">
    <property type="entry name" value="HUPs"/>
    <property type="match status" value="2"/>
</dbReference>
<dbReference type="InterPro" id="IPR006015">
    <property type="entry name" value="Universal_stress_UspA"/>
</dbReference>
<feature type="domain" description="UspA" evidence="2">
    <location>
        <begin position="136"/>
        <end position="273"/>
    </location>
</feature>
<feature type="domain" description="UspA" evidence="2">
    <location>
        <begin position="49"/>
        <end position="125"/>
    </location>
</feature>
<comment type="similarity">
    <text evidence="1">Belongs to the universal stress protein A family.</text>
</comment>
<accession>A0A7J5DXS8</accession>
<evidence type="ECO:0000313" key="3">
    <source>
        <dbReference type="EMBL" id="KAB2810809.1"/>
    </source>
</evidence>
<sequence>MHPTVHPGSIVVAADGSTHADRALLWAAAQARAEHRPVVVVTADEGDAEAINADAVRRVAEAAPGAEVVGLSAPGDPRGVLVELSTEASMIVLGSRGRGTVRSMLLGSVSTAVSRLALCPVVVCRPPAEEGPGAGVLIGVDGTPESAPVLELGFTHAALHGLPVTVVHCVWDVMAAVAGLRNVRVEDLDLGEGDEAHLLLAESVAGFREKYPDVPVTLRVTHGLVDEVLGGRSAPWDLVVVGRHPLDSVGRLAVGSIATAVVERARTTVAVVPVPRG</sequence>
<dbReference type="AlphaFoldDB" id="A0A7J5DXS8"/>
<dbReference type="SUPFAM" id="SSF52402">
    <property type="entry name" value="Adenine nucleotide alpha hydrolases-like"/>
    <property type="match status" value="2"/>
</dbReference>
<dbReference type="PANTHER" id="PTHR46268:SF6">
    <property type="entry name" value="UNIVERSAL STRESS PROTEIN UP12"/>
    <property type="match status" value="1"/>
</dbReference>
<dbReference type="RefSeq" id="WP_151578261.1">
    <property type="nucleotide sequence ID" value="NZ_CP182503.1"/>
</dbReference>
<dbReference type="Pfam" id="PF00582">
    <property type="entry name" value="Usp"/>
    <property type="match status" value="2"/>
</dbReference>
<evidence type="ECO:0000256" key="1">
    <source>
        <dbReference type="ARBA" id="ARBA00008791"/>
    </source>
</evidence>
<dbReference type="EMBL" id="WBVM01000001">
    <property type="protein sequence ID" value="KAB2810809.1"/>
    <property type="molecule type" value="Genomic_DNA"/>
</dbReference>
<dbReference type="InterPro" id="IPR006016">
    <property type="entry name" value="UspA"/>
</dbReference>
<organism evidence="3 4">
    <name type="scientific">Nocardioides simplex</name>
    <name type="common">Arthrobacter simplex</name>
    <dbReference type="NCBI Taxonomy" id="2045"/>
    <lineage>
        <taxon>Bacteria</taxon>
        <taxon>Bacillati</taxon>
        <taxon>Actinomycetota</taxon>
        <taxon>Actinomycetes</taxon>
        <taxon>Propionibacteriales</taxon>
        <taxon>Nocardioidaceae</taxon>
        <taxon>Pimelobacter</taxon>
    </lineage>
</organism>
<dbReference type="PRINTS" id="PR01438">
    <property type="entry name" value="UNVRSLSTRESS"/>
</dbReference>
<protein>
    <submittedName>
        <fullName evidence="3">Universal stress protein</fullName>
    </submittedName>
</protein>
<gene>
    <name evidence="3" type="ORF">F9L07_02355</name>
</gene>
<reference evidence="3 4" key="1">
    <citation type="submission" date="2019-09" db="EMBL/GenBank/DDBJ databases">
        <title>Pimelobacter sp. isolated from Paulinella.</title>
        <authorList>
            <person name="Jeong S.E."/>
        </authorList>
    </citation>
    <scope>NUCLEOTIDE SEQUENCE [LARGE SCALE GENOMIC DNA]</scope>
    <source>
        <strain evidence="3 4">Pch-N</strain>
    </source>
</reference>
<dbReference type="CDD" id="cd23659">
    <property type="entry name" value="USP_At3g01520-like"/>
    <property type="match status" value="1"/>
</dbReference>
<evidence type="ECO:0000259" key="2">
    <source>
        <dbReference type="Pfam" id="PF00582"/>
    </source>
</evidence>